<accession>A0A975GH66</accession>
<name>A0A975GH66_9BACT</name>
<evidence type="ECO:0000313" key="1">
    <source>
        <dbReference type="EMBL" id="QTA81090.1"/>
    </source>
</evidence>
<keyword evidence="2" id="KW-1185">Reference proteome</keyword>
<dbReference type="AlphaFoldDB" id="A0A975GH66"/>
<organism evidence="1 2">
    <name type="scientific">Desulfonema limicola</name>
    <dbReference type="NCBI Taxonomy" id="45656"/>
    <lineage>
        <taxon>Bacteria</taxon>
        <taxon>Pseudomonadati</taxon>
        <taxon>Thermodesulfobacteriota</taxon>
        <taxon>Desulfobacteria</taxon>
        <taxon>Desulfobacterales</taxon>
        <taxon>Desulfococcaceae</taxon>
        <taxon>Desulfonema</taxon>
    </lineage>
</organism>
<reference evidence="1" key="1">
    <citation type="journal article" date="2021" name="Microb. Physiol.">
        <title>Proteogenomic Insights into the Physiology of Marine, Sulfate-Reducing, Filamentous Desulfonema limicola and Desulfonema magnum.</title>
        <authorList>
            <person name="Schnaars V."/>
            <person name="Wohlbrand L."/>
            <person name="Scheve S."/>
            <person name="Hinrichs C."/>
            <person name="Reinhardt R."/>
            <person name="Rabus R."/>
        </authorList>
    </citation>
    <scope>NUCLEOTIDE SEQUENCE</scope>
    <source>
        <strain evidence="1">5ac10</strain>
    </source>
</reference>
<gene>
    <name evidence="1" type="ORF">dnl_34160</name>
</gene>
<dbReference type="EMBL" id="CP061799">
    <property type="protein sequence ID" value="QTA81090.1"/>
    <property type="molecule type" value="Genomic_DNA"/>
</dbReference>
<sequence>MLFLLAIKPSIETGMITELDNIVVTGDGSIMQTASSRYGKTTCECRKKGDYKCGHSRIYSSRTAQICYDHHHNKDVRLDNNGIPLCRAGMPMRHHQYNKNRKTHVFCCPVKRQTHRKGKTVYVTHIDECPLKKDCQPENSLGPLVYIKSNSNPRLFPPVSRDSRQYEKIMNLRSGSERVNAYIDNYNIEKAHRNVDYSLIRLFLVYIAIHAEIMYKEFLKIEISEKLLDNSVDAHSSGIEFDKILTNIRDGPLNKPP</sequence>
<protein>
    <submittedName>
        <fullName evidence="1">Uncharacterized protein</fullName>
    </submittedName>
</protein>
<proteinExistence type="predicted"/>
<dbReference type="Proteomes" id="UP000663720">
    <property type="component" value="Chromosome"/>
</dbReference>
<dbReference type="KEGG" id="dli:dnl_34160"/>
<evidence type="ECO:0000313" key="2">
    <source>
        <dbReference type="Proteomes" id="UP000663720"/>
    </source>
</evidence>